<evidence type="ECO:0000256" key="4">
    <source>
        <dbReference type="ARBA" id="ARBA00023049"/>
    </source>
</evidence>
<evidence type="ECO:0000256" key="1">
    <source>
        <dbReference type="ARBA" id="ARBA00005836"/>
    </source>
</evidence>
<dbReference type="InterPro" id="IPR045570">
    <property type="entry name" value="Metalloprtase-TldD/E_cen_dom"/>
</dbReference>
<dbReference type="Gene3D" id="3.30.2290.10">
    <property type="entry name" value="PmbA/TldD superfamily"/>
    <property type="match status" value="1"/>
</dbReference>
<keyword evidence="3" id="KW-0378">Hydrolase</keyword>
<dbReference type="InterPro" id="IPR035068">
    <property type="entry name" value="TldD/PmbA_N"/>
</dbReference>
<dbReference type="Pfam" id="PF19290">
    <property type="entry name" value="PmbA_TldD_2nd"/>
    <property type="match status" value="1"/>
</dbReference>
<evidence type="ECO:0000256" key="2">
    <source>
        <dbReference type="ARBA" id="ARBA00022670"/>
    </source>
</evidence>
<organism evidence="8">
    <name type="scientific">Geoglobus ahangari</name>
    <dbReference type="NCBI Taxonomy" id="113653"/>
    <lineage>
        <taxon>Archaea</taxon>
        <taxon>Methanobacteriati</taxon>
        <taxon>Methanobacteriota</taxon>
        <taxon>Archaeoglobi</taxon>
        <taxon>Archaeoglobales</taxon>
        <taxon>Archaeoglobaceae</taxon>
        <taxon>Geoglobus</taxon>
    </lineage>
</organism>
<feature type="domain" description="Metalloprotease TldD/E central" evidence="7">
    <location>
        <begin position="86"/>
        <end position="186"/>
    </location>
</feature>
<reference evidence="8" key="1">
    <citation type="journal article" date="2020" name="mSystems">
        <title>Genome- and Community-Level Interaction Insights into Carbon Utilization and Element Cycling Functions of Hydrothermarchaeota in Hydrothermal Sediment.</title>
        <authorList>
            <person name="Zhou Z."/>
            <person name="Liu Y."/>
            <person name="Xu W."/>
            <person name="Pan J."/>
            <person name="Luo Z.H."/>
            <person name="Li M."/>
        </authorList>
    </citation>
    <scope>NUCLEOTIDE SEQUENCE [LARGE SCALE GENOMIC DNA]</scope>
    <source>
        <strain evidence="8">SpSt-97</strain>
    </source>
</reference>
<dbReference type="InterPro" id="IPR045569">
    <property type="entry name" value="Metalloprtase-TldD/E_C"/>
</dbReference>
<dbReference type="GO" id="GO:0006508">
    <property type="term" value="P:proteolysis"/>
    <property type="evidence" value="ECO:0007669"/>
    <property type="project" value="UniProtKB-KW"/>
</dbReference>
<dbReference type="InterPro" id="IPR025502">
    <property type="entry name" value="TldD"/>
</dbReference>
<comment type="caution">
    <text evidence="8">The sequence shown here is derived from an EMBL/GenBank/DDBJ whole genome shotgun (WGS) entry which is preliminary data.</text>
</comment>
<evidence type="ECO:0000256" key="3">
    <source>
        <dbReference type="ARBA" id="ARBA00022801"/>
    </source>
</evidence>
<dbReference type="GO" id="GO:0005829">
    <property type="term" value="C:cytosol"/>
    <property type="evidence" value="ECO:0007669"/>
    <property type="project" value="TreeGrafter"/>
</dbReference>
<evidence type="ECO:0000313" key="8">
    <source>
        <dbReference type="EMBL" id="HGE66634.1"/>
    </source>
</evidence>
<dbReference type="EMBL" id="DTPI01000031">
    <property type="protein sequence ID" value="HGE66634.1"/>
    <property type="molecule type" value="Genomic_DNA"/>
</dbReference>
<evidence type="ECO:0000259" key="6">
    <source>
        <dbReference type="Pfam" id="PF19289"/>
    </source>
</evidence>
<feature type="domain" description="Metalloprotease TldD/E N-terminal" evidence="5">
    <location>
        <begin position="3"/>
        <end position="59"/>
    </location>
</feature>
<dbReference type="Pfam" id="PF19289">
    <property type="entry name" value="PmbA_TldD_3rd"/>
    <property type="match status" value="1"/>
</dbReference>
<dbReference type="AlphaFoldDB" id="A0A7C3UE58"/>
<keyword evidence="4" id="KW-0482">Metalloprotease</keyword>
<dbReference type="InterPro" id="IPR002510">
    <property type="entry name" value="Metalloprtase-TldD/E_N"/>
</dbReference>
<evidence type="ECO:0000259" key="5">
    <source>
        <dbReference type="Pfam" id="PF01523"/>
    </source>
</evidence>
<sequence>MYYEIREIKSRSLQINLEDGKVEKPKYSEFEGKSFRVLKNGFWGYFVGDVNDEDGIKKAERLAIIEGDADVDEKPFSGKLFYKEKKPFDEVDVEDKIKILREIDYYLKENVISRKIVYIETVKEVTIRNSSGGEVTFRVPRCGVIMQAFAKGKTLQFYSDRILKVGGLEVIEKAHEKASEVSEIAVKLSNADAPPSGIMNVVMNPSLTGVFIHEAFGHGVEADHVLQNATVLKDMRGKKVAADCVNVYDDPTIPEFGFFPFDDEGYKAERKVIIEGGYLRNFLNTRETAKKLGGVAGNARAENLAVPIVRMSNTFIDSGDYTLEELLSDAEVILFGSRGGETNPATGYFHFNAQFGYIVEKGEMTKMIRDVSLSGHTLEILKDIKLGKEIEFNPGFCGKAGQIVPVADGGPFALVKALVGGS</sequence>
<dbReference type="GO" id="GO:0008237">
    <property type="term" value="F:metallopeptidase activity"/>
    <property type="evidence" value="ECO:0007669"/>
    <property type="project" value="UniProtKB-KW"/>
</dbReference>
<dbReference type="PANTHER" id="PTHR30624">
    <property type="entry name" value="UNCHARACTERIZED PROTEIN TLDD AND PMBA"/>
    <property type="match status" value="1"/>
</dbReference>
<protein>
    <submittedName>
        <fullName evidence="8">TldD/PmbA family protein</fullName>
    </submittedName>
</protein>
<dbReference type="Pfam" id="PF01523">
    <property type="entry name" value="PmbA_TldD_1st"/>
    <property type="match status" value="1"/>
</dbReference>
<proteinExistence type="inferred from homology"/>
<dbReference type="PANTHER" id="PTHR30624:SF0">
    <property type="entry name" value="METALLOPROTEASE SLR0863"/>
    <property type="match status" value="1"/>
</dbReference>
<dbReference type="InterPro" id="IPR051463">
    <property type="entry name" value="Peptidase_U62_metallo"/>
</dbReference>
<accession>A0A7C3UE58</accession>
<name>A0A7C3UE58_9EURY</name>
<gene>
    <name evidence="8" type="ORF">ENX77_05925</name>
</gene>
<feature type="domain" description="Metalloprotease TldD/E C-terminal" evidence="6">
    <location>
        <begin position="197"/>
        <end position="416"/>
    </location>
</feature>
<dbReference type="PIRSF" id="PIRSF004919">
    <property type="entry name" value="TldD"/>
    <property type="match status" value="1"/>
</dbReference>
<dbReference type="InterPro" id="IPR036059">
    <property type="entry name" value="TldD/PmbA_sf"/>
</dbReference>
<evidence type="ECO:0000259" key="7">
    <source>
        <dbReference type="Pfam" id="PF19290"/>
    </source>
</evidence>
<keyword evidence="2" id="KW-0645">Protease</keyword>
<dbReference type="SUPFAM" id="SSF111283">
    <property type="entry name" value="Putative modulator of DNA gyrase, PmbA/TldD"/>
    <property type="match status" value="1"/>
</dbReference>
<comment type="similarity">
    <text evidence="1">Belongs to the peptidase U62 family.</text>
</comment>